<keyword evidence="4" id="KW-1185">Reference proteome</keyword>
<dbReference type="RefSeq" id="WP_148380456.1">
    <property type="nucleotide sequence ID" value="NZ_VSKN01000003.1"/>
</dbReference>
<feature type="transmembrane region" description="Helical" evidence="1">
    <location>
        <begin position="49"/>
        <end position="69"/>
    </location>
</feature>
<evidence type="ECO:0000256" key="1">
    <source>
        <dbReference type="SAM" id="Phobius"/>
    </source>
</evidence>
<dbReference type="PANTHER" id="PTHR42208:SF1">
    <property type="entry name" value="HEAVY METAL TRANSPORTER"/>
    <property type="match status" value="1"/>
</dbReference>
<protein>
    <submittedName>
        <fullName evidence="3">Sulfite exporter TauE/SafE family protein</fullName>
    </submittedName>
</protein>
<dbReference type="InterPro" id="IPR039447">
    <property type="entry name" value="UreH-like_TM_dom"/>
</dbReference>
<name>A0ABY3MD23_9FLAO</name>
<dbReference type="Proteomes" id="UP000323621">
    <property type="component" value="Unassembled WGS sequence"/>
</dbReference>
<feature type="transmembrane region" description="Helical" evidence="1">
    <location>
        <begin position="75"/>
        <end position="95"/>
    </location>
</feature>
<feature type="transmembrane region" description="Helical" evidence="1">
    <location>
        <begin position="157"/>
        <end position="178"/>
    </location>
</feature>
<feature type="transmembrane region" description="Helical" evidence="1">
    <location>
        <begin position="6"/>
        <end position="29"/>
    </location>
</feature>
<evidence type="ECO:0000313" key="3">
    <source>
        <dbReference type="EMBL" id="TYC16261.1"/>
    </source>
</evidence>
<dbReference type="EMBL" id="VSKN01000003">
    <property type="protein sequence ID" value="TYC16261.1"/>
    <property type="molecule type" value="Genomic_DNA"/>
</dbReference>
<dbReference type="Pfam" id="PF13386">
    <property type="entry name" value="DsbD_2"/>
    <property type="match status" value="1"/>
</dbReference>
<comment type="caution">
    <text evidence="3">The sequence shown here is derived from an EMBL/GenBank/DDBJ whole genome shotgun (WGS) entry which is preliminary data.</text>
</comment>
<proteinExistence type="predicted"/>
<evidence type="ECO:0000259" key="2">
    <source>
        <dbReference type="Pfam" id="PF13386"/>
    </source>
</evidence>
<organism evidence="3 4">
    <name type="scientific">Bizionia gelidisalsuginis</name>
    <dbReference type="NCBI Taxonomy" id="291188"/>
    <lineage>
        <taxon>Bacteria</taxon>
        <taxon>Pseudomonadati</taxon>
        <taxon>Bacteroidota</taxon>
        <taxon>Flavobacteriia</taxon>
        <taxon>Flavobacteriales</taxon>
        <taxon>Flavobacteriaceae</taxon>
        <taxon>Bizionia</taxon>
    </lineage>
</organism>
<keyword evidence="1" id="KW-0812">Transmembrane</keyword>
<feature type="domain" description="Urease accessory protein UreH-like transmembrane" evidence="2">
    <location>
        <begin position="5"/>
        <end position="203"/>
    </location>
</feature>
<accession>A0ABY3MD23</accession>
<evidence type="ECO:0000313" key="4">
    <source>
        <dbReference type="Proteomes" id="UP000323621"/>
    </source>
</evidence>
<sequence length="235" mass="25672">MLLSALIFGLLGSFHCVGMCGPIAFLLPIDRKNKTKRVLQLLSYHSGRLLTYAVLGFIFGLVGKSLNLFGFQQQLSILIGVLMIVVIVMPTNIFNKYNFSKPIYRAVSKVRNAMGKALKKKTLGTFFTIGYLNGLLPCGLVYMAIFGALASGNAWNGSLYMLVFGLGTVPLMTTAIYVGNFITGTLKKRILKAIPVFVFIIALLFILRGLGLGIKYISPSEMITVEEVSADNSCH</sequence>
<keyword evidence="1" id="KW-0472">Membrane</keyword>
<dbReference type="PANTHER" id="PTHR42208">
    <property type="entry name" value="HEAVY METAL TRANSPORTER-RELATED"/>
    <property type="match status" value="1"/>
</dbReference>
<feature type="transmembrane region" description="Helical" evidence="1">
    <location>
        <begin position="123"/>
        <end position="145"/>
    </location>
</feature>
<keyword evidence="1" id="KW-1133">Transmembrane helix</keyword>
<feature type="transmembrane region" description="Helical" evidence="1">
    <location>
        <begin position="190"/>
        <end position="210"/>
    </location>
</feature>
<gene>
    <name evidence="3" type="ORF">ES677_03565</name>
</gene>
<reference evidence="3 4" key="1">
    <citation type="submission" date="2019-08" db="EMBL/GenBank/DDBJ databases">
        <title>Genomes of Antarctic Bizionia species.</title>
        <authorList>
            <person name="Bowman J.P."/>
        </authorList>
    </citation>
    <scope>NUCLEOTIDE SEQUENCE [LARGE SCALE GENOMIC DNA]</scope>
    <source>
        <strain evidence="3 4">IC164</strain>
    </source>
</reference>